<protein>
    <submittedName>
        <fullName evidence="1">Uncharacterized protein</fullName>
    </submittedName>
</protein>
<accession>A0A852TA08</accession>
<organism evidence="1 2">
    <name type="scientific">Neobacillus niacini</name>
    <dbReference type="NCBI Taxonomy" id="86668"/>
    <lineage>
        <taxon>Bacteria</taxon>
        <taxon>Bacillati</taxon>
        <taxon>Bacillota</taxon>
        <taxon>Bacilli</taxon>
        <taxon>Bacillales</taxon>
        <taxon>Bacillaceae</taxon>
        <taxon>Neobacillus</taxon>
    </lineage>
</organism>
<reference evidence="2" key="2">
    <citation type="submission" date="2020-08" db="EMBL/GenBank/DDBJ databases">
        <title>The Agave Microbiome: Exploring the role of microbial communities in plant adaptations to desert environments.</title>
        <authorList>
            <person name="Partida-Martinez L.P."/>
        </authorList>
    </citation>
    <scope>NUCLEOTIDE SEQUENCE [LARGE SCALE GENOMIC DNA]</scope>
    <source>
        <strain evidence="2">AT2.8</strain>
    </source>
</reference>
<evidence type="ECO:0000313" key="2">
    <source>
        <dbReference type="Proteomes" id="UP000548423"/>
    </source>
</evidence>
<dbReference type="AlphaFoldDB" id="A0A852TA08"/>
<gene>
    <name evidence="1" type="ORF">F4694_001780</name>
</gene>
<dbReference type="Proteomes" id="UP000548423">
    <property type="component" value="Unassembled WGS sequence"/>
</dbReference>
<evidence type="ECO:0000313" key="1">
    <source>
        <dbReference type="EMBL" id="NYE05031.1"/>
    </source>
</evidence>
<dbReference type="EMBL" id="JACCBX010000003">
    <property type="protein sequence ID" value="NYE05031.1"/>
    <property type="molecule type" value="Genomic_DNA"/>
</dbReference>
<sequence length="276" mass="31558">MKKIYLVLGILILTILAFGIYQYTNPKAQESITYFPIDPNVTFKTAQTKLTVMNQANTILWKEHSTLDRKAYLRQDAALLYANGRLLETLWNWKQNTAVLEQERRIKLDKSTFLQAITFHHAELHEKEDKIFSSHETSSDQIYFITDTPDQEKSKKQLDQQTERMLQLSWNKGLRHFAINLVNYHAFPLSQFNQLAKDVLPGFTKSETGAIVGNLWEGLYKNYILGIKKADGTSENPKGSTLPLILIATDKTHLLVLTETASGESILLRQRMGAVD</sequence>
<name>A0A852TA08_9BACI</name>
<comment type="caution">
    <text evidence="1">The sequence shown here is derived from an EMBL/GenBank/DDBJ whole genome shotgun (WGS) entry which is preliminary data.</text>
</comment>
<reference evidence="2" key="1">
    <citation type="submission" date="2020-07" db="EMBL/GenBank/DDBJ databases">
        <authorList>
            <person name="Partida-Martinez L."/>
            <person name="Huntemann M."/>
            <person name="Clum A."/>
            <person name="Wang J."/>
            <person name="Palaniappan K."/>
            <person name="Ritter S."/>
            <person name="Chen I.-M."/>
            <person name="Stamatis D."/>
            <person name="Reddy T."/>
            <person name="O'Malley R."/>
            <person name="Daum C."/>
            <person name="Shapiro N."/>
            <person name="Ivanova N."/>
            <person name="Kyrpides N."/>
            <person name="Woyke T."/>
        </authorList>
    </citation>
    <scope>NUCLEOTIDE SEQUENCE [LARGE SCALE GENOMIC DNA]</scope>
    <source>
        <strain evidence="2">AT2.8</strain>
    </source>
</reference>
<proteinExistence type="predicted"/>